<evidence type="ECO:0000313" key="2">
    <source>
        <dbReference type="EMBL" id="OPL33896.1"/>
    </source>
</evidence>
<comment type="caution">
    <text evidence="2">The sequence shown here is derived from an EMBL/GenBank/DDBJ whole genome shotgun (WGS) entry which is preliminary data.</text>
</comment>
<reference evidence="2 3" key="1">
    <citation type="journal article" date="2016" name="PLoS ONE">
        <title>A First Insight into the Genome of the Filter-Feeder Mussel Mytilus galloprovincialis.</title>
        <authorList>
            <person name="Murgarella M."/>
            <person name="Puiu D."/>
            <person name="Novoa B."/>
            <person name="Figueras A."/>
            <person name="Posada D."/>
            <person name="Canchaya C."/>
        </authorList>
    </citation>
    <scope>NUCLEOTIDE SEQUENCE [LARGE SCALE GENOMIC DNA]</scope>
    <source>
        <tissue evidence="2">Muscle</tissue>
    </source>
</reference>
<feature type="compositionally biased region" description="Basic residues" evidence="1">
    <location>
        <begin position="24"/>
        <end position="35"/>
    </location>
</feature>
<dbReference type="Proteomes" id="UP000266721">
    <property type="component" value="Unassembled WGS sequence"/>
</dbReference>
<proteinExistence type="predicted"/>
<feature type="non-terminal residue" evidence="2">
    <location>
        <position position="1"/>
    </location>
</feature>
<organism evidence="2 3">
    <name type="scientific">Mytilus galloprovincialis</name>
    <name type="common">Mediterranean mussel</name>
    <dbReference type="NCBI Taxonomy" id="29158"/>
    <lineage>
        <taxon>Eukaryota</taxon>
        <taxon>Metazoa</taxon>
        <taxon>Spiralia</taxon>
        <taxon>Lophotrochozoa</taxon>
        <taxon>Mollusca</taxon>
        <taxon>Bivalvia</taxon>
        <taxon>Autobranchia</taxon>
        <taxon>Pteriomorphia</taxon>
        <taxon>Mytilida</taxon>
        <taxon>Mytiloidea</taxon>
        <taxon>Mytilidae</taxon>
        <taxon>Mytilinae</taxon>
        <taxon>Mytilus</taxon>
    </lineage>
</organism>
<name>A0A3L5TWM9_MYTGA</name>
<feature type="region of interest" description="Disordered" evidence="1">
    <location>
        <begin position="1"/>
        <end position="79"/>
    </location>
</feature>
<dbReference type="AlphaFoldDB" id="A0A3L5TWM9"/>
<evidence type="ECO:0000256" key="1">
    <source>
        <dbReference type="SAM" id="MobiDB-lite"/>
    </source>
</evidence>
<evidence type="ECO:0000313" key="3">
    <source>
        <dbReference type="Proteomes" id="UP000266721"/>
    </source>
</evidence>
<accession>A0A3L5TWM9</accession>
<dbReference type="EMBL" id="KV581180">
    <property type="protein sequence ID" value="OPL33896.1"/>
    <property type="molecule type" value="Genomic_DNA"/>
</dbReference>
<keyword evidence="3" id="KW-1185">Reference proteome</keyword>
<protein>
    <submittedName>
        <fullName evidence="2">Uncharacterized protein</fullName>
    </submittedName>
</protein>
<sequence length="110" mass="12454">APLKNVVSHDKIRYQNDNTLQGGPRKHKTELRKHSPNGEMRPPPVKRQVSHGAIKTQSSTRPISKDVTHPKTIADTADHQLGVKVPRAIIYRRKDQNEMTSTIQTDTNQM</sequence>
<gene>
    <name evidence="2" type="ORF">AM593_02685</name>
</gene>